<evidence type="ECO:0000256" key="9">
    <source>
        <dbReference type="PROSITE-ProRule" id="PRU10112"/>
    </source>
</evidence>
<evidence type="ECO:0000259" key="10">
    <source>
        <dbReference type="PROSITE" id="PS51671"/>
    </source>
</evidence>
<dbReference type="SUPFAM" id="SSF51621">
    <property type="entry name" value="Phosphoenolpyruvate/pyruvate domain"/>
    <property type="match status" value="1"/>
</dbReference>
<evidence type="ECO:0000256" key="5">
    <source>
        <dbReference type="ARBA" id="ARBA00022842"/>
    </source>
</evidence>
<evidence type="ECO:0000256" key="4">
    <source>
        <dbReference type="ARBA" id="ARBA00012305"/>
    </source>
</evidence>
<comment type="caution">
    <text evidence="11">The sequence shown here is derived from an EMBL/GenBank/DDBJ whole genome shotgun (WGS) entry which is preliminary data.</text>
</comment>
<comment type="subunit">
    <text evidence="3">Homotetramer.</text>
</comment>
<feature type="domain" description="ACT" evidence="10">
    <location>
        <begin position="169"/>
        <end position="243"/>
    </location>
</feature>
<dbReference type="SUPFAM" id="SSF55021">
    <property type="entry name" value="ACT-like"/>
    <property type="match status" value="1"/>
</dbReference>
<dbReference type="Gene3D" id="1.20.1440.90">
    <property type="entry name" value="Phosphoenolpyruvate/pyruvate domain"/>
    <property type="match status" value="1"/>
</dbReference>
<sequence>MVRRDAVEVHDLGHFEFRRVSLRNENFVLWQQCQLPLNITGYNGASEFDYHFPSKIAKGGFFGNVKALSISATRPRVSRNHRAILSASSLHHRSRNSNLPHDGAWRVDLSPRVTGVSKASPRTNLGLASKYGFSNWSVSVSSPTVQVPVESDSEFSVRFENDPKSGFTRVEIEGVDQENLLADVTSTFSEMGVSVQSAKVITDQDRVRDIFAVVDSVTKTPIPEDKWQLIKDKVLTRLRRRESSNANTDDPLLLDQVTFLCSALDKVITQHGNKDVIEAAELLQRGFEDLKVHEDPRKRADLLRYIDNMDKSLITAVIRVFYLYSSLLNVADEAHSHRNRREQVWASQNATPLWYASFDQTLRLFKKAGVGPRELQSLLNRTEYNPVFTAHPTEARRREILTCLHRIFELCSAREDTRLSPAQKTEIEAEVEAEIEILWRTDEMRQRKPTVMEEIMTGLDYFRFSLFEAVCTTYRYAENSLNHVYPNTGLEIPSFIKFGSWIGGDRDGNPFVLPETTVMGALLASRLIIAEYIRRCRVCQDTLTHSSLICDVAPELLASLEEDKKLMEKIPSLRQQIAAFEQEPYRLKLRVIRHRLEQILRGVNARLRELGGSNFSDELLIDIEYNIDEIPGLDPKDGAYSSEEGFLHDLKLIDKSLRACGDDRLANSKLKDLIRLAETFGFHLCSLDVRQESTVHSKAVGECMQLLGMLEDYEALPEEEKIQKLSEAISMPPPIDKLEVLEKSMTDSTKQVLGICKAVAEIMNTISRKAISSYVISMTRQASHVLEVLFLSWLTCDGLTEKKASGEWEAKLVVSPLFETIPDLEHMPEALEQLLKNSTYRSILEASGGVQEIMLGYSDSCKDGGIAASAYNLYKAQEVIQKTTKQAGIKSRIFHGRGGTVGRGAGPTHESILAQPAGSVEGKIKFTEQGEVITYRYGNAPTAAYELTVGITGLLKASHPLLRTKMVENSKYFQIMDEVARYAEKQYRELTDNTDGFYDYFYESTVVDEIGLINIGSRPSRRKASVRDKTSLRAIPWVFGWAQSRHTLPAWYGVGSGIFEYTQNDPARIQELQQMYNEWPFFRNFLSNVQMSLYKASMEIAQEYARLCRNRITERLVYDLVAQEFKLTLEQILMISQQSRLVEDNPGLERSFDTRRKYLDPLNHIQVILLGRRRDPTLSDERIQFWEKPLLRTIKAIASNMRNTG</sequence>
<feature type="active site" evidence="9">
    <location>
        <position position="862"/>
    </location>
</feature>
<dbReference type="InterPro" id="IPR033129">
    <property type="entry name" value="PEPCASE_His_AS"/>
</dbReference>
<evidence type="ECO:0000313" key="11">
    <source>
        <dbReference type="EMBL" id="KAL3690522.1"/>
    </source>
</evidence>
<feature type="active site" evidence="8">
    <location>
        <position position="391"/>
    </location>
</feature>
<dbReference type="InterPro" id="IPR045865">
    <property type="entry name" value="ACT-like_dom_sf"/>
</dbReference>
<dbReference type="NCBIfam" id="NF000584">
    <property type="entry name" value="PRK00009.1"/>
    <property type="match status" value="1"/>
</dbReference>
<dbReference type="Pfam" id="PF00311">
    <property type="entry name" value="PEPcase"/>
    <property type="match status" value="1"/>
</dbReference>
<evidence type="ECO:0000256" key="1">
    <source>
        <dbReference type="ARBA" id="ARBA00001946"/>
    </source>
</evidence>
<dbReference type="CDD" id="cd04873">
    <property type="entry name" value="ACT_UUR-ACR-like"/>
    <property type="match status" value="1"/>
</dbReference>
<dbReference type="InterPro" id="IPR015813">
    <property type="entry name" value="Pyrv/PenolPyrv_kinase-like_dom"/>
</dbReference>
<evidence type="ECO:0000313" key="12">
    <source>
        <dbReference type="Proteomes" id="UP001633002"/>
    </source>
</evidence>
<evidence type="ECO:0000256" key="8">
    <source>
        <dbReference type="PROSITE-ProRule" id="PRU10111"/>
    </source>
</evidence>
<keyword evidence="5" id="KW-0460">Magnesium</keyword>
<comment type="similarity">
    <text evidence="2">Belongs to the PEPCase type 1 family.</text>
</comment>
<dbReference type="InterPro" id="IPR002912">
    <property type="entry name" value="ACT_dom"/>
</dbReference>
<proteinExistence type="inferred from homology"/>
<dbReference type="InterPro" id="IPR022805">
    <property type="entry name" value="PEP_COase_bac/pln-type"/>
</dbReference>
<evidence type="ECO:0000256" key="6">
    <source>
        <dbReference type="ARBA" id="ARBA00023239"/>
    </source>
</evidence>
<dbReference type="Proteomes" id="UP001633002">
    <property type="component" value="Unassembled WGS sequence"/>
</dbReference>
<keyword evidence="7" id="KW-0120">Carbon dioxide fixation</keyword>
<dbReference type="InterPro" id="IPR021135">
    <property type="entry name" value="PEP_COase"/>
</dbReference>
<evidence type="ECO:0000256" key="2">
    <source>
        <dbReference type="ARBA" id="ARBA00008346"/>
    </source>
</evidence>
<dbReference type="PRINTS" id="PR00150">
    <property type="entry name" value="PEPCARBXLASE"/>
</dbReference>
<dbReference type="GO" id="GO:0015977">
    <property type="term" value="P:carbon fixation"/>
    <property type="evidence" value="ECO:0007669"/>
    <property type="project" value="UniProtKB-KW"/>
</dbReference>
<dbReference type="EC" id="4.1.1.31" evidence="4"/>
<dbReference type="PROSITE" id="PS00781">
    <property type="entry name" value="PEPCASE_1"/>
    <property type="match status" value="1"/>
</dbReference>
<dbReference type="PROSITE" id="PS51671">
    <property type="entry name" value="ACT"/>
    <property type="match status" value="1"/>
</dbReference>
<reference evidence="11 12" key="1">
    <citation type="submission" date="2024-09" db="EMBL/GenBank/DDBJ databases">
        <title>Chromosome-scale assembly of Riccia sorocarpa.</title>
        <authorList>
            <person name="Paukszto L."/>
        </authorList>
    </citation>
    <scope>NUCLEOTIDE SEQUENCE [LARGE SCALE GENOMIC DNA]</scope>
    <source>
        <strain evidence="11">LP-2024</strain>
        <tissue evidence="11">Aerial parts of the thallus</tissue>
    </source>
</reference>
<dbReference type="PANTHER" id="PTHR30523">
    <property type="entry name" value="PHOSPHOENOLPYRUVATE CARBOXYLASE"/>
    <property type="match status" value="1"/>
</dbReference>
<organism evidence="11 12">
    <name type="scientific">Riccia sorocarpa</name>
    <dbReference type="NCBI Taxonomy" id="122646"/>
    <lineage>
        <taxon>Eukaryota</taxon>
        <taxon>Viridiplantae</taxon>
        <taxon>Streptophyta</taxon>
        <taxon>Embryophyta</taxon>
        <taxon>Marchantiophyta</taxon>
        <taxon>Marchantiopsida</taxon>
        <taxon>Marchantiidae</taxon>
        <taxon>Marchantiales</taxon>
        <taxon>Ricciaceae</taxon>
        <taxon>Riccia</taxon>
    </lineage>
</organism>
<dbReference type="EMBL" id="JBJQOH010000004">
    <property type="protein sequence ID" value="KAL3690522.1"/>
    <property type="molecule type" value="Genomic_DNA"/>
</dbReference>
<dbReference type="PROSITE" id="PS00393">
    <property type="entry name" value="PEPCASE_2"/>
    <property type="match status" value="1"/>
</dbReference>
<keyword evidence="12" id="KW-1185">Reference proteome</keyword>
<keyword evidence="6" id="KW-0456">Lyase</keyword>
<gene>
    <name evidence="11" type="ORF">R1sor_016831</name>
</gene>
<dbReference type="GO" id="GO:0008964">
    <property type="term" value="F:phosphoenolpyruvate carboxylase activity"/>
    <property type="evidence" value="ECO:0007669"/>
    <property type="project" value="UniProtKB-EC"/>
</dbReference>
<comment type="cofactor">
    <cofactor evidence="1">
        <name>Mg(2+)</name>
        <dbReference type="ChEBI" id="CHEBI:18420"/>
    </cofactor>
</comment>
<dbReference type="AlphaFoldDB" id="A0ABD3HJG9"/>
<dbReference type="HAMAP" id="MF_00595">
    <property type="entry name" value="PEPcase_type1"/>
    <property type="match status" value="1"/>
</dbReference>
<evidence type="ECO:0000256" key="3">
    <source>
        <dbReference type="ARBA" id="ARBA00011881"/>
    </source>
</evidence>
<evidence type="ECO:0000256" key="7">
    <source>
        <dbReference type="ARBA" id="ARBA00023300"/>
    </source>
</evidence>
<name>A0ABD3HJG9_9MARC</name>
<accession>A0ABD3HJG9</accession>
<dbReference type="InterPro" id="IPR018129">
    <property type="entry name" value="PEP_COase_Lys_AS"/>
</dbReference>
<dbReference type="PANTHER" id="PTHR30523:SF46">
    <property type="entry name" value="PHOSPHOENOLPYRUVATE CARBOXYLASE"/>
    <property type="match status" value="1"/>
</dbReference>
<protein>
    <recommendedName>
        <fullName evidence="4">phosphoenolpyruvate carboxylase</fullName>
        <ecNumber evidence="4">4.1.1.31</ecNumber>
    </recommendedName>
</protein>